<proteinExistence type="predicted"/>
<dbReference type="Pfam" id="PF08362">
    <property type="entry name" value="TetR_C_3"/>
    <property type="match status" value="1"/>
</dbReference>
<feature type="DNA-binding region" description="H-T-H motif" evidence="2">
    <location>
        <begin position="43"/>
        <end position="62"/>
    </location>
</feature>
<dbReference type="PRINTS" id="PR00455">
    <property type="entry name" value="HTHTETR"/>
</dbReference>
<dbReference type="PANTHER" id="PTHR30055">
    <property type="entry name" value="HTH-TYPE TRANSCRIPTIONAL REGULATOR RUTR"/>
    <property type="match status" value="1"/>
</dbReference>
<reference evidence="4 5" key="1">
    <citation type="submission" date="2016-10" db="EMBL/GenBank/DDBJ databases">
        <title>Draft Genome sequence of Roseomonas sp. strain M3.</title>
        <authorList>
            <person name="Subhash Y."/>
            <person name="Lee S."/>
        </authorList>
    </citation>
    <scope>NUCLEOTIDE SEQUENCE [LARGE SCALE GENOMIC DNA]</scope>
    <source>
        <strain evidence="4 5">M3</strain>
    </source>
</reference>
<dbReference type="SUPFAM" id="SSF48498">
    <property type="entry name" value="Tetracyclin repressor-like, C-terminal domain"/>
    <property type="match status" value="1"/>
</dbReference>
<evidence type="ECO:0000259" key="3">
    <source>
        <dbReference type="PROSITE" id="PS50977"/>
    </source>
</evidence>
<dbReference type="PANTHER" id="PTHR30055:SF196">
    <property type="entry name" value="HTH-TYPE TRANSCRIPTIONAL REGULATOR RUTR"/>
    <property type="match status" value="1"/>
</dbReference>
<dbReference type="SUPFAM" id="SSF46689">
    <property type="entry name" value="Homeodomain-like"/>
    <property type="match status" value="1"/>
</dbReference>
<dbReference type="InterPro" id="IPR050109">
    <property type="entry name" value="HTH-type_TetR-like_transc_reg"/>
</dbReference>
<organism evidence="4 5">
    <name type="scientific">Teichococcus deserti</name>
    <dbReference type="NCBI Taxonomy" id="1817963"/>
    <lineage>
        <taxon>Bacteria</taxon>
        <taxon>Pseudomonadati</taxon>
        <taxon>Pseudomonadota</taxon>
        <taxon>Alphaproteobacteria</taxon>
        <taxon>Acetobacterales</taxon>
        <taxon>Roseomonadaceae</taxon>
        <taxon>Roseomonas</taxon>
    </lineage>
</organism>
<dbReference type="Gene3D" id="1.10.357.10">
    <property type="entry name" value="Tetracycline Repressor, domain 2"/>
    <property type="match status" value="1"/>
</dbReference>
<dbReference type="InterPro" id="IPR001647">
    <property type="entry name" value="HTH_TetR"/>
</dbReference>
<dbReference type="OrthoDB" id="2356263at2"/>
<name>A0A1V2GWH0_9PROT</name>
<dbReference type="PROSITE" id="PS50977">
    <property type="entry name" value="HTH_TETR_2"/>
    <property type="match status" value="1"/>
</dbReference>
<dbReference type="Gene3D" id="1.10.10.60">
    <property type="entry name" value="Homeodomain-like"/>
    <property type="match status" value="1"/>
</dbReference>
<evidence type="ECO:0000313" key="5">
    <source>
        <dbReference type="Proteomes" id="UP000188879"/>
    </source>
</evidence>
<evidence type="ECO:0000256" key="2">
    <source>
        <dbReference type="PROSITE-ProRule" id="PRU00335"/>
    </source>
</evidence>
<dbReference type="EMBL" id="MLCO01000293">
    <property type="protein sequence ID" value="ONG47256.1"/>
    <property type="molecule type" value="Genomic_DNA"/>
</dbReference>
<accession>A0A1V2GWH0</accession>
<dbReference type="InterPro" id="IPR009057">
    <property type="entry name" value="Homeodomain-like_sf"/>
</dbReference>
<dbReference type="AlphaFoldDB" id="A0A1V2GWH0"/>
<feature type="domain" description="HTH tetR-type" evidence="3">
    <location>
        <begin position="20"/>
        <end position="80"/>
    </location>
</feature>
<evidence type="ECO:0000313" key="4">
    <source>
        <dbReference type="EMBL" id="ONG47256.1"/>
    </source>
</evidence>
<gene>
    <name evidence="4" type="ORF">BKE38_24300</name>
</gene>
<dbReference type="InterPro" id="IPR013573">
    <property type="entry name" value="Tscrpt_reg_YcdC_C"/>
</dbReference>
<dbReference type="GO" id="GO:0045892">
    <property type="term" value="P:negative regulation of DNA-templated transcription"/>
    <property type="evidence" value="ECO:0007669"/>
    <property type="project" value="InterPro"/>
</dbReference>
<dbReference type="Pfam" id="PF00440">
    <property type="entry name" value="TetR_N"/>
    <property type="match status" value="1"/>
</dbReference>
<dbReference type="GO" id="GO:0003700">
    <property type="term" value="F:DNA-binding transcription factor activity"/>
    <property type="evidence" value="ECO:0007669"/>
    <property type="project" value="TreeGrafter"/>
</dbReference>
<sequence length="216" mass="23506">MPGDAAMDQPPLGRRAQQRQQRLAQILAAAEQVFATAGFEGASMAAIAAAAGLPKANLHYYFGTKEALYAALLEELLRLWLSATDAIRPDSAPDAALESYIRAKMEWSRSRPHASKLFANEVLRGAPLLSAHLAGGLRAQVEEKSAVLRGWIAEGRMAPVEPRHLFFAIWAMTQTYADFETQIRLVLDVPALGEREFEDGVATVLRLVLGGLALRA</sequence>
<dbReference type="Proteomes" id="UP000188879">
    <property type="component" value="Unassembled WGS sequence"/>
</dbReference>
<evidence type="ECO:0000256" key="1">
    <source>
        <dbReference type="ARBA" id="ARBA00023125"/>
    </source>
</evidence>
<keyword evidence="1 2" id="KW-0238">DNA-binding</keyword>
<comment type="caution">
    <text evidence="4">The sequence shown here is derived from an EMBL/GenBank/DDBJ whole genome shotgun (WGS) entry which is preliminary data.</text>
</comment>
<dbReference type="GO" id="GO:0000976">
    <property type="term" value="F:transcription cis-regulatory region binding"/>
    <property type="evidence" value="ECO:0007669"/>
    <property type="project" value="TreeGrafter"/>
</dbReference>
<protein>
    <submittedName>
        <fullName evidence="4">TetR family transcriptional regulator</fullName>
    </submittedName>
</protein>
<keyword evidence="5" id="KW-1185">Reference proteome</keyword>
<dbReference type="InterPro" id="IPR036271">
    <property type="entry name" value="Tet_transcr_reg_TetR-rel_C_sf"/>
</dbReference>